<keyword evidence="1" id="KW-0812">Transmembrane</keyword>
<dbReference type="OrthoDB" id="9759690at2"/>
<gene>
    <name evidence="2" type="ORF">FM069_00445</name>
</gene>
<name>A0A553H446_9PSED</name>
<dbReference type="GO" id="GO:0004222">
    <property type="term" value="F:metalloendopeptidase activity"/>
    <property type="evidence" value="ECO:0007669"/>
    <property type="project" value="InterPro"/>
</dbReference>
<keyword evidence="1" id="KW-0472">Membrane</keyword>
<dbReference type="GO" id="GO:0016020">
    <property type="term" value="C:membrane"/>
    <property type="evidence" value="ECO:0007669"/>
    <property type="project" value="InterPro"/>
</dbReference>
<feature type="transmembrane region" description="Helical" evidence="1">
    <location>
        <begin position="176"/>
        <end position="195"/>
    </location>
</feature>
<dbReference type="RefSeq" id="WP_143486157.1">
    <property type="nucleotide sequence ID" value="NZ_VJOY01000001.1"/>
</dbReference>
<feature type="transmembrane region" description="Helical" evidence="1">
    <location>
        <begin position="417"/>
        <end position="434"/>
    </location>
</feature>
<dbReference type="GO" id="GO:0031293">
    <property type="term" value="P:membrane protein intracellular domain proteolysis"/>
    <property type="evidence" value="ECO:0007669"/>
    <property type="project" value="TreeGrafter"/>
</dbReference>
<feature type="transmembrane region" description="Helical" evidence="1">
    <location>
        <begin position="245"/>
        <end position="269"/>
    </location>
</feature>
<feature type="transmembrane region" description="Helical" evidence="1">
    <location>
        <begin position="145"/>
        <end position="164"/>
    </location>
</feature>
<dbReference type="PANTHER" id="PTHR13325:SF3">
    <property type="entry name" value="MEMBRANE-BOUND TRANSCRIPTION FACTOR SITE-2 PROTEASE"/>
    <property type="match status" value="1"/>
</dbReference>
<accession>A0A553H446</accession>
<keyword evidence="3" id="KW-1185">Reference proteome</keyword>
<dbReference type="AlphaFoldDB" id="A0A553H446"/>
<protein>
    <recommendedName>
        <fullName evidence="4">Peptidase M50</fullName>
    </recommendedName>
</protein>
<reference evidence="2 3" key="1">
    <citation type="submission" date="2019-07" db="EMBL/GenBank/DDBJ databases">
        <title>Pseudomonas mangiferae sp. nov., isolated from bark of mango tree in Thailand.</title>
        <authorList>
            <person name="Srisuk N."/>
            <person name="Anurat P."/>
        </authorList>
    </citation>
    <scope>NUCLEOTIDE SEQUENCE [LARGE SCALE GENOMIC DNA]</scope>
    <source>
        <strain evidence="2 3">DMKU_BBB3-04</strain>
    </source>
</reference>
<evidence type="ECO:0000256" key="1">
    <source>
        <dbReference type="SAM" id="Phobius"/>
    </source>
</evidence>
<evidence type="ECO:0000313" key="3">
    <source>
        <dbReference type="Proteomes" id="UP000315235"/>
    </source>
</evidence>
<dbReference type="Proteomes" id="UP000315235">
    <property type="component" value="Unassembled WGS sequence"/>
</dbReference>
<feature type="transmembrane region" description="Helical" evidence="1">
    <location>
        <begin position="40"/>
        <end position="62"/>
    </location>
</feature>
<evidence type="ECO:0000313" key="2">
    <source>
        <dbReference type="EMBL" id="TRX76526.1"/>
    </source>
</evidence>
<dbReference type="InterPro" id="IPR001193">
    <property type="entry name" value="MBTPS2"/>
</dbReference>
<organism evidence="2 3">
    <name type="scientific">Pseudomonas mangiferae</name>
    <dbReference type="NCBI Taxonomy" id="2593654"/>
    <lineage>
        <taxon>Bacteria</taxon>
        <taxon>Pseudomonadati</taxon>
        <taxon>Pseudomonadota</taxon>
        <taxon>Gammaproteobacteria</taxon>
        <taxon>Pseudomonadales</taxon>
        <taxon>Pseudomonadaceae</taxon>
        <taxon>Pseudomonas</taxon>
    </lineage>
</organism>
<dbReference type="EMBL" id="VJOY01000001">
    <property type="protein sequence ID" value="TRX76526.1"/>
    <property type="molecule type" value="Genomic_DNA"/>
</dbReference>
<comment type="caution">
    <text evidence="2">The sequence shown here is derived from an EMBL/GenBank/DDBJ whole genome shotgun (WGS) entry which is preliminary data.</text>
</comment>
<keyword evidence="1" id="KW-1133">Transmembrane helix</keyword>
<feature type="transmembrane region" description="Helical" evidence="1">
    <location>
        <begin position="207"/>
        <end position="225"/>
    </location>
</feature>
<proteinExistence type="predicted"/>
<feature type="transmembrane region" description="Helical" evidence="1">
    <location>
        <begin position="276"/>
        <end position="294"/>
    </location>
</feature>
<evidence type="ECO:0008006" key="4">
    <source>
        <dbReference type="Google" id="ProtNLM"/>
    </source>
</evidence>
<feature type="transmembrane region" description="Helical" evidence="1">
    <location>
        <begin position="348"/>
        <end position="373"/>
    </location>
</feature>
<dbReference type="GO" id="GO:0005737">
    <property type="term" value="C:cytoplasm"/>
    <property type="evidence" value="ECO:0007669"/>
    <property type="project" value="TreeGrafter"/>
</dbReference>
<dbReference type="PANTHER" id="PTHR13325">
    <property type="entry name" value="PROTEASE M50 MEMBRANE-BOUND TRANSCRIPTION FACTOR SITE 2 PROTEASE"/>
    <property type="match status" value="1"/>
</dbReference>
<sequence>MLRDDALLPPLRQELRLEPAGASLEGSPRWRLYDPLQHRFFLIGEADVALLSLWSCGTIGALRTALRARRDRLDEDVLDGLLRFLGNHHLLLAGGPQAYQRLAEQTERLRGHGLRGWLNRLMAFRMPLWSPHGLIERCLPLMRAIGHRGIVTAWAILTVLGLYLTSRQWDQFVGTFSDFFSVQGLFAYGCALIVLKVLHELGHAYMAVIRGCRVGAMGISIFMGIPMLYTELGDVARLNDGRQRMWIAAGGVMAETFVAGLATLAWAVFPEGTVRSVAFVIATTSWLTSLLINLNPLSRFDGYYFLSDALKLENLQPRALAYNQWLLGRVLLGPVEAPPEPVSRGRAAFFLAYGTLVWAYQIVLSCSIAWFAYRALFKTAGVLLLGYALWQYVGLRIVRVVQHGWSLRQGVTPRRRLGLGLSLLALLGLFLLPLDRHVSVPAMLGWQYETPIQAPENARIEDILVQPDTYVRKGQLLMRFYSPELESKQATARSNLTIARERLDRIGGDAKDRAETIVLRQQLAQARVDLDGLAARAAMLQWRAPDDGLLVDMPVNLQTGQWVRPNAILGRLLHGRQRDAFGFVSEKDLGRLDLGAQGVFLADEPSLPRYPVALTAVEYSASEFITPDSLASRYSGPIATQANDDGKSVPVVAQHRVNFRVDGPPGEGLPQSIRGEIQLSATAQSLAVQTLTRIWQLLVAELRE</sequence>